<dbReference type="AlphaFoldDB" id="A0A0F9MEB3"/>
<feature type="transmembrane region" description="Helical" evidence="1">
    <location>
        <begin position="44"/>
        <end position="64"/>
    </location>
</feature>
<dbReference type="NCBIfam" id="NF037970">
    <property type="entry name" value="vanZ_1"/>
    <property type="match status" value="1"/>
</dbReference>
<feature type="transmembrane region" description="Helical" evidence="1">
    <location>
        <begin position="71"/>
        <end position="91"/>
    </location>
</feature>
<organism evidence="2">
    <name type="scientific">marine sediment metagenome</name>
    <dbReference type="NCBI Taxonomy" id="412755"/>
    <lineage>
        <taxon>unclassified sequences</taxon>
        <taxon>metagenomes</taxon>
        <taxon>ecological metagenomes</taxon>
    </lineage>
</organism>
<evidence type="ECO:0008006" key="3">
    <source>
        <dbReference type="Google" id="ProtNLM"/>
    </source>
</evidence>
<feature type="transmembrane region" description="Helical" evidence="1">
    <location>
        <begin position="7"/>
        <end position="24"/>
    </location>
</feature>
<evidence type="ECO:0000256" key="1">
    <source>
        <dbReference type="SAM" id="Phobius"/>
    </source>
</evidence>
<keyword evidence="1" id="KW-1133">Transmembrane helix</keyword>
<keyword evidence="1" id="KW-0812">Transmembrane</keyword>
<proteinExistence type="predicted"/>
<sequence length="189" mass="21634">MKTSGKWTIVCVYIIGIFVITPYLPQLIQAATSRWSRLDVSRFVLGVEIAIAFLILILALEFLIHRRKKSALFLVSVGGIFLLSFVIYQFIPNPYEFTHLPEYAILSMLIIRALGKEKVRSKSAEKEEKLKSVIIKNSYFLSAMATGIIGTGDEIYQYFLPNRFFTLYDISLNILGGILGLLIYWRIRK</sequence>
<feature type="transmembrane region" description="Helical" evidence="1">
    <location>
        <begin position="164"/>
        <end position="185"/>
    </location>
</feature>
<accession>A0A0F9MEB3</accession>
<protein>
    <recommendedName>
        <fullName evidence="3">VanZ-like domain-containing protein</fullName>
    </recommendedName>
</protein>
<reference evidence="2" key="1">
    <citation type="journal article" date="2015" name="Nature">
        <title>Complex archaea that bridge the gap between prokaryotes and eukaryotes.</title>
        <authorList>
            <person name="Spang A."/>
            <person name="Saw J.H."/>
            <person name="Jorgensen S.L."/>
            <person name="Zaremba-Niedzwiedzka K."/>
            <person name="Martijn J."/>
            <person name="Lind A.E."/>
            <person name="van Eijk R."/>
            <person name="Schleper C."/>
            <person name="Guy L."/>
            <person name="Ettema T.J."/>
        </authorList>
    </citation>
    <scope>NUCLEOTIDE SEQUENCE</scope>
</reference>
<keyword evidence="1" id="KW-0472">Membrane</keyword>
<comment type="caution">
    <text evidence="2">The sequence shown here is derived from an EMBL/GenBank/DDBJ whole genome shotgun (WGS) entry which is preliminary data.</text>
</comment>
<gene>
    <name evidence="2" type="ORF">LCGC14_1100050</name>
</gene>
<evidence type="ECO:0000313" key="2">
    <source>
        <dbReference type="EMBL" id="KKN04184.1"/>
    </source>
</evidence>
<name>A0A0F9MEB3_9ZZZZ</name>
<dbReference type="EMBL" id="LAZR01004948">
    <property type="protein sequence ID" value="KKN04184.1"/>
    <property type="molecule type" value="Genomic_DNA"/>
</dbReference>